<accession>A0A7C9FE18</accession>
<keyword evidence="3" id="KW-0863">Zinc-finger</keyword>
<dbReference type="InterPro" id="IPR057540">
    <property type="entry name" value="Znf_SUZ12"/>
</dbReference>
<sequence length="433" mass="49660">MCHQSSCPCVMVEEAVAAEECLLVYCKPVELYNILQRRAHRSPSFLPRCLSYKVEAKWKSRLMDGNVIFNYRDQSNLLRKTEATRRFSCPFCLLRCGSFKGLRCHLITSHDLFKCEFWVTEEYRAVNVSVRTDALHSETTADEIEPQLQSFCFCSRPRKRRRQEDPQERGKHVYPHVLEPAVAIERLHRGPLESNESEKDPSSGPNNGDLHNSRIMGEGCCYENGKENGVDYVAANGNPGSPVARAQSLEDIESISVDKSLPSTLLPSTKSRKLSFERSDSKSSTLLQKRQFYHSHRAQPMALDQVLSDKDSEDEVDDDIADLEDRRMLDDFVDVTKDEKYLMHLWNSFVRKQRVLADGHVPWACEAFLQLNGKELVRSRALFWCWRLFMVKLWNHGLLDACTMNNCSMILQRFQGEDSSADGNCSNTCKPEV</sequence>
<evidence type="ECO:0000256" key="8">
    <source>
        <dbReference type="SAM" id="MobiDB-lite"/>
    </source>
</evidence>
<dbReference type="GO" id="GO:0005634">
    <property type="term" value="C:nucleus"/>
    <property type="evidence" value="ECO:0007669"/>
    <property type="project" value="TreeGrafter"/>
</dbReference>
<keyword evidence="7" id="KW-0804">Transcription</keyword>
<organism evidence="11">
    <name type="scientific">Opuntia streptacantha</name>
    <name type="common">Prickly pear cactus</name>
    <name type="synonym">Opuntia cardona</name>
    <dbReference type="NCBI Taxonomy" id="393608"/>
    <lineage>
        <taxon>Eukaryota</taxon>
        <taxon>Viridiplantae</taxon>
        <taxon>Streptophyta</taxon>
        <taxon>Embryophyta</taxon>
        <taxon>Tracheophyta</taxon>
        <taxon>Spermatophyta</taxon>
        <taxon>Magnoliopsida</taxon>
        <taxon>eudicotyledons</taxon>
        <taxon>Gunneridae</taxon>
        <taxon>Pentapetalae</taxon>
        <taxon>Caryophyllales</taxon>
        <taxon>Cactineae</taxon>
        <taxon>Cactaceae</taxon>
        <taxon>Opuntioideae</taxon>
        <taxon>Opuntia</taxon>
    </lineage>
</organism>
<dbReference type="PANTHER" id="PTHR22597">
    <property type="entry name" value="POLYCOMB GROUP PROTEIN"/>
    <property type="match status" value="1"/>
</dbReference>
<dbReference type="Pfam" id="PF23320">
    <property type="entry name" value="Zn_SUZ12"/>
    <property type="match status" value="1"/>
</dbReference>
<feature type="domain" description="Polycomb protein VEFS-Box" evidence="9">
    <location>
        <begin position="284"/>
        <end position="404"/>
    </location>
</feature>
<dbReference type="PANTHER" id="PTHR22597:SF0">
    <property type="entry name" value="POLYCOMB PROTEIN SUZ12"/>
    <property type="match status" value="1"/>
</dbReference>
<dbReference type="GO" id="GO:0008270">
    <property type="term" value="F:zinc ion binding"/>
    <property type="evidence" value="ECO:0007669"/>
    <property type="project" value="UniProtKB-KW"/>
</dbReference>
<keyword evidence="4" id="KW-0862">Zinc</keyword>
<dbReference type="AlphaFoldDB" id="A0A7C9FE18"/>
<keyword evidence="6" id="KW-0805">Transcription regulation</keyword>
<proteinExistence type="inferred from homology"/>
<dbReference type="InterPro" id="IPR019135">
    <property type="entry name" value="Polycomb_protein_VEFS-Box"/>
</dbReference>
<dbReference type="CDD" id="cd21553">
    <property type="entry name" value="VEFS-box_EMF2-like"/>
    <property type="match status" value="1"/>
</dbReference>
<dbReference type="EMBL" id="GISG01287568">
    <property type="protein sequence ID" value="MBA4680547.1"/>
    <property type="molecule type" value="Transcribed_RNA"/>
</dbReference>
<evidence type="ECO:0000313" key="11">
    <source>
        <dbReference type="EMBL" id="MBA4680547.1"/>
    </source>
</evidence>
<feature type="domain" description="Polycomb protein SUZ12-like zinc finger" evidence="10">
    <location>
        <begin position="65"/>
        <end position="133"/>
    </location>
</feature>
<evidence type="ECO:0000256" key="1">
    <source>
        <dbReference type="ARBA" id="ARBA00007416"/>
    </source>
</evidence>
<dbReference type="GO" id="GO:0006325">
    <property type="term" value="P:chromatin organization"/>
    <property type="evidence" value="ECO:0007669"/>
    <property type="project" value="UniProtKB-KW"/>
</dbReference>
<evidence type="ECO:0000256" key="7">
    <source>
        <dbReference type="ARBA" id="ARBA00023163"/>
    </source>
</evidence>
<evidence type="ECO:0000256" key="5">
    <source>
        <dbReference type="ARBA" id="ARBA00022853"/>
    </source>
</evidence>
<keyword evidence="2" id="KW-0479">Metal-binding</keyword>
<dbReference type="CDD" id="cd21749">
    <property type="entry name" value="ZnB-Zn_EMF2-like"/>
    <property type="match status" value="1"/>
</dbReference>
<evidence type="ECO:0000256" key="6">
    <source>
        <dbReference type="ARBA" id="ARBA00023015"/>
    </source>
</evidence>
<keyword evidence="5" id="KW-0156">Chromatin regulator</keyword>
<dbReference type="GO" id="GO:0031490">
    <property type="term" value="F:chromatin DNA binding"/>
    <property type="evidence" value="ECO:0007669"/>
    <property type="project" value="TreeGrafter"/>
</dbReference>
<name>A0A7C9FE18_OPUST</name>
<reference evidence="11" key="2">
    <citation type="submission" date="2020-07" db="EMBL/GenBank/DDBJ databases">
        <authorList>
            <person name="Vera ALvarez R."/>
            <person name="Arias-Moreno D.M."/>
            <person name="Jimenez-Jacinto V."/>
            <person name="Jimenez-Bremont J.F."/>
            <person name="Swaminathan K."/>
            <person name="Moose S.P."/>
            <person name="Guerrero-Gonzalez M.L."/>
            <person name="Marino-Ramirez L."/>
            <person name="Landsman D."/>
            <person name="Rodriguez-Kessler M."/>
            <person name="Delgado-Sanchez P."/>
        </authorList>
    </citation>
    <scope>NUCLEOTIDE SEQUENCE</scope>
    <source>
        <tissue evidence="11">Cladode</tissue>
    </source>
</reference>
<evidence type="ECO:0000256" key="2">
    <source>
        <dbReference type="ARBA" id="ARBA00022723"/>
    </source>
</evidence>
<feature type="compositionally biased region" description="Basic and acidic residues" evidence="8">
    <location>
        <begin position="192"/>
        <end position="201"/>
    </location>
</feature>
<evidence type="ECO:0000256" key="4">
    <source>
        <dbReference type="ARBA" id="ARBA00022833"/>
    </source>
</evidence>
<comment type="similarity">
    <text evidence="1">Belongs to the VEFS (VRN2-EMF2-FIS2-SU(Z)12) family.</text>
</comment>
<dbReference type="Pfam" id="PF09733">
    <property type="entry name" value="VEFS-Box"/>
    <property type="match status" value="1"/>
</dbReference>
<evidence type="ECO:0000256" key="3">
    <source>
        <dbReference type="ARBA" id="ARBA00022771"/>
    </source>
</evidence>
<feature type="region of interest" description="Disordered" evidence="8">
    <location>
        <begin position="192"/>
        <end position="212"/>
    </location>
</feature>
<reference evidence="11" key="1">
    <citation type="journal article" date="2013" name="J. Plant Res.">
        <title>Effect of fungi and light on seed germination of three Opuntia species from semiarid lands of central Mexico.</title>
        <authorList>
            <person name="Delgado-Sanchez P."/>
            <person name="Jimenez-Bremont J.F."/>
            <person name="Guerrero-Gonzalez Mde L."/>
            <person name="Flores J."/>
        </authorList>
    </citation>
    <scope>NUCLEOTIDE SEQUENCE</scope>
    <source>
        <tissue evidence="11">Cladode</tissue>
    </source>
</reference>
<protein>
    <submittedName>
        <fullName evidence="11">Uncharacterized protein</fullName>
    </submittedName>
</protein>
<evidence type="ECO:0000259" key="9">
    <source>
        <dbReference type="Pfam" id="PF09733"/>
    </source>
</evidence>
<evidence type="ECO:0000259" key="10">
    <source>
        <dbReference type="Pfam" id="PF23320"/>
    </source>
</evidence>